<evidence type="ECO:0000256" key="4">
    <source>
        <dbReference type="ARBA" id="ARBA00022723"/>
    </source>
</evidence>
<keyword evidence="19" id="KW-1185">Reference proteome</keyword>
<keyword evidence="5" id="KW-0378">Hydrolase</keyword>
<evidence type="ECO:0000256" key="2">
    <source>
        <dbReference type="ARBA" id="ARBA00011738"/>
    </source>
</evidence>
<dbReference type="Proteomes" id="UP001152803">
    <property type="component" value="Unassembled WGS sequence"/>
</dbReference>
<dbReference type="InterPro" id="IPR000994">
    <property type="entry name" value="Pept_M24"/>
</dbReference>
<keyword evidence="4 16" id="KW-0479">Metal-binding</keyword>
<evidence type="ECO:0000256" key="14">
    <source>
        <dbReference type="ARBA" id="ARBA00044351"/>
    </source>
</evidence>
<feature type="domain" description="Aminopeptidase P N-terminal" evidence="17">
    <location>
        <begin position="18"/>
        <end position="155"/>
    </location>
</feature>
<dbReference type="EC" id="3.4.13.9" evidence="10"/>
<name>A0A9Q1DJP7_CONCO</name>
<dbReference type="Pfam" id="PF05195">
    <property type="entry name" value="AMP_N"/>
    <property type="match status" value="1"/>
</dbReference>
<accession>A0A9Q1DJP7</accession>
<evidence type="ECO:0000256" key="16">
    <source>
        <dbReference type="RuleBase" id="RU000590"/>
    </source>
</evidence>
<dbReference type="GO" id="GO:0102009">
    <property type="term" value="F:proline dipeptidase activity"/>
    <property type="evidence" value="ECO:0007669"/>
    <property type="project" value="UniProtKB-EC"/>
</dbReference>
<gene>
    <name evidence="18" type="ORF">COCON_G00111480</name>
</gene>
<dbReference type="GO" id="GO:0070006">
    <property type="term" value="F:metalloaminopeptidase activity"/>
    <property type="evidence" value="ECO:0007669"/>
    <property type="project" value="InterPro"/>
</dbReference>
<evidence type="ECO:0000256" key="13">
    <source>
        <dbReference type="ARBA" id="ARBA00044284"/>
    </source>
</evidence>
<dbReference type="InterPro" id="IPR052433">
    <property type="entry name" value="X-Pro_dipept-like"/>
</dbReference>
<dbReference type="EMBL" id="JAFJMO010000007">
    <property type="protein sequence ID" value="KAJ8272289.1"/>
    <property type="molecule type" value="Genomic_DNA"/>
</dbReference>
<evidence type="ECO:0000256" key="3">
    <source>
        <dbReference type="ARBA" id="ARBA00022670"/>
    </source>
</evidence>
<organism evidence="18 19">
    <name type="scientific">Conger conger</name>
    <name type="common">Conger eel</name>
    <name type="synonym">Muraena conger</name>
    <dbReference type="NCBI Taxonomy" id="82655"/>
    <lineage>
        <taxon>Eukaryota</taxon>
        <taxon>Metazoa</taxon>
        <taxon>Chordata</taxon>
        <taxon>Craniata</taxon>
        <taxon>Vertebrata</taxon>
        <taxon>Euteleostomi</taxon>
        <taxon>Actinopterygii</taxon>
        <taxon>Neopterygii</taxon>
        <taxon>Teleostei</taxon>
        <taxon>Anguilliformes</taxon>
        <taxon>Congridae</taxon>
        <taxon>Conger</taxon>
    </lineage>
</organism>
<evidence type="ECO:0000256" key="7">
    <source>
        <dbReference type="ARBA" id="ARBA00023049"/>
    </source>
</evidence>
<dbReference type="Pfam" id="PF00557">
    <property type="entry name" value="Peptidase_M24"/>
    <property type="match status" value="1"/>
</dbReference>
<dbReference type="InterPro" id="IPR001131">
    <property type="entry name" value="Peptidase_M24B_aminopep-P_CS"/>
</dbReference>
<dbReference type="InterPro" id="IPR007865">
    <property type="entry name" value="Aminopep_P_N"/>
</dbReference>
<comment type="catalytic activity">
    <reaction evidence="15">
        <text>Xaa-L-Pro dipeptide + H2O = an L-alpha-amino acid + L-proline</text>
        <dbReference type="Rhea" id="RHEA:76407"/>
        <dbReference type="ChEBI" id="CHEBI:15377"/>
        <dbReference type="ChEBI" id="CHEBI:59869"/>
        <dbReference type="ChEBI" id="CHEBI:60039"/>
        <dbReference type="ChEBI" id="CHEBI:195196"/>
        <dbReference type="EC" id="3.4.13.9"/>
    </reaction>
</comment>
<comment type="cofactor">
    <cofactor evidence="1">
        <name>Mn(2+)</name>
        <dbReference type="ChEBI" id="CHEBI:29035"/>
    </cofactor>
</comment>
<dbReference type="InterPro" id="IPR029149">
    <property type="entry name" value="Creatin/AminoP/Spt16_N"/>
</dbReference>
<dbReference type="AlphaFoldDB" id="A0A9Q1DJP7"/>
<evidence type="ECO:0000256" key="1">
    <source>
        <dbReference type="ARBA" id="ARBA00001936"/>
    </source>
</evidence>
<dbReference type="SMART" id="SM01011">
    <property type="entry name" value="AMP_N"/>
    <property type="match status" value="1"/>
</dbReference>
<keyword evidence="3" id="KW-0645">Protease</keyword>
<dbReference type="PANTHER" id="PTHR48480">
    <property type="match status" value="1"/>
</dbReference>
<dbReference type="SUPFAM" id="SSF53092">
    <property type="entry name" value="Creatinase/prolidase N-terminal domain"/>
    <property type="match status" value="1"/>
</dbReference>
<keyword evidence="7" id="KW-0482">Metalloprotease</keyword>
<evidence type="ECO:0000313" key="19">
    <source>
        <dbReference type="Proteomes" id="UP001152803"/>
    </source>
</evidence>
<evidence type="ECO:0000313" key="18">
    <source>
        <dbReference type="EMBL" id="KAJ8272289.1"/>
    </source>
</evidence>
<dbReference type="SUPFAM" id="SSF55920">
    <property type="entry name" value="Creatinase/aminopeptidase"/>
    <property type="match status" value="1"/>
</dbReference>
<dbReference type="PANTHER" id="PTHR48480:SF2">
    <property type="entry name" value="PEPTIDASE D"/>
    <property type="match status" value="1"/>
</dbReference>
<dbReference type="GO" id="GO:0006508">
    <property type="term" value="P:proteolysis"/>
    <property type="evidence" value="ECO:0007669"/>
    <property type="project" value="UniProtKB-KW"/>
</dbReference>
<dbReference type="OrthoDB" id="10261878at2759"/>
<evidence type="ECO:0000256" key="5">
    <source>
        <dbReference type="ARBA" id="ARBA00022801"/>
    </source>
</evidence>
<dbReference type="Gene3D" id="3.90.230.10">
    <property type="entry name" value="Creatinase/methionine aminopeptidase superfamily"/>
    <property type="match status" value="1"/>
</dbReference>
<evidence type="ECO:0000259" key="17">
    <source>
        <dbReference type="SMART" id="SM01011"/>
    </source>
</evidence>
<dbReference type="PROSITE" id="PS00491">
    <property type="entry name" value="PROLINE_PEPTIDASE"/>
    <property type="match status" value="1"/>
</dbReference>
<proteinExistence type="inferred from homology"/>
<evidence type="ECO:0000256" key="6">
    <source>
        <dbReference type="ARBA" id="ARBA00022997"/>
    </source>
</evidence>
<comment type="caution">
    <text evidence="18">The sequence shown here is derived from an EMBL/GenBank/DDBJ whole genome shotgun (WGS) entry which is preliminary data.</text>
</comment>
<evidence type="ECO:0000256" key="12">
    <source>
        <dbReference type="ARBA" id="ARBA00044252"/>
    </source>
</evidence>
<keyword evidence="6" id="KW-0224">Dipeptidase</keyword>
<dbReference type="Gene3D" id="3.40.350.10">
    <property type="entry name" value="Creatinase/prolidase N-terminal domain"/>
    <property type="match status" value="1"/>
</dbReference>
<evidence type="ECO:0000256" key="10">
    <source>
        <dbReference type="ARBA" id="ARBA00044051"/>
    </source>
</evidence>
<dbReference type="FunFam" id="3.90.230.10:FF:000002">
    <property type="entry name" value="Xaa-Pro aminopeptidase 3"/>
    <property type="match status" value="1"/>
</dbReference>
<evidence type="ECO:0000256" key="15">
    <source>
        <dbReference type="ARBA" id="ARBA00048994"/>
    </source>
</evidence>
<keyword evidence="8" id="KW-0464">Manganese</keyword>
<evidence type="ECO:0000256" key="8">
    <source>
        <dbReference type="ARBA" id="ARBA00023211"/>
    </source>
</evidence>
<reference evidence="18" key="1">
    <citation type="journal article" date="2023" name="Science">
        <title>Genome structures resolve the early diversification of teleost fishes.</title>
        <authorList>
            <person name="Parey E."/>
            <person name="Louis A."/>
            <person name="Montfort J."/>
            <person name="Bouchez O."/>
            <person name="Roques C."/>
            <person name="Iampietro C."/>
            <person name="Lluch J."/>
            <person name="Castinel A."/>
            <person name="Donnadieu C."/>
            <person name="Desvignes T."/>
            <person name="Floi Bucao C."/>
            <person name="Jouanno E."/>
            <person name="Wen M."/>
            <person name="Mejri S."/>
            <person name="Dirks R."/>
            <person name="Jansen H."/>
            <person name="Henkel C."/>
            <person name="Chen W.J."/>
            <person name="Zahm M."/>
            <person name="Cabau C."/>
            <person name="Klopp C."/>
            <person name="Thompson A.W."/>
            <person name="Robinson-Rechavi M."/>
            <person name="Braasch I."/>
            <person name="Lecointre G."/>
            <person name="Bobe J."/>
            <person name="Postlethwait J.H."/>
            <person name="Berthelot C."/>
            <person name="Roest Crollius H."/>
            <person name="Guiguen Y."/>
        </authorList>
    </citation>
    <scope>NUCLEOTIDE SEQUENCE</scope>
    <source>
        <strain evidence="18">Concon-B</strain>
    </source>
</reference>
<comment type="subunit">
    <text evidence="2">Homodimer.</text>
</comment>
<dbReference type="CDD" id="cd01087">
    <property type="entry name" value="Prolidase"/>
    <property type="match status" value="1"/>
</dbReference>
<evidence type="ECO:0000256" key="11">
    <source>
        <dbReference type="ARBA" id="ARBA00044141"/>
    </source>
</evidence>
<dbReference type="GO" id="GO:0030145">
    <property type="term" value="F:manganese ion binding"/>
    <property type="evidence" value="ECO:0007669"/>
    <property type="project" value="InterPro"/>
</dbReference>
<comment type="similarity">
    <text evidence="9">Belongs to the peptidase M24B family. Eukaryotic-type prolidase subfamily.</text>
</comment>
<protein>
    <recommendedName>
        <fullName evidence="11">Xaa-Pro dipeptidase</fullName>
        <ecNumber evidence="10">3.4.13.9</ecNumber>
    </recommendedName>
    <alternativeName>
        <fullName evidence="14">Imidodipeptidase</fullName>
    </alternativeName>
    <alternativeName>
        <fullName evidence="12">Peptidase D</fullName>
    </alternativeName>
    <alternativeName>
        <fullName evidence="13">Proline dipeptidase</fullName>
    </alternativeName>
</protein>
<sequence length="497" mass="55844">MSSRQEPVYWLGKETLRVSAALFAENRRRLCKGLKAKEGTVPKSVVVLQGGEQRQRYCTDTDEVFRQESFFHWAFGVTEADCFGAIDVDTGKSILFVPKLPDSYATWMGKIHPREHFKEKYGVDEVQYSSDIADFLASMNPAVLLTLRGQNTDSQSISREASFEGISRFQVNNVHLHPVIVECRLTKTDMELEVMRYTNRISSEAHKEIMKHVKPGQKEYEMESLFRHYCYTRGGMRHTSYTCICGSGHNSSVLHYGHAGAPNDKTIEDGDMCLFDMGGEYYCYTSDITCSFPANGKFTDDQKAIYKAVLKSSRAVMAAIKPGVQWTAMHRLADRVHLEELVKVGILHGDVDDMLKAHVGAVFMPHGLGHLLGLDVHDVGGYPEGADRVDEPGLKSLRMNRPVQERMVLTVEPGIYFIDHLLDQALLSPAQSCFINRDTLARFRSFGGVRIEDDIAVTANGVELLTCVPRTVEEIEQFMAGDHDCSKSFNPMVSQNF</sequence>
<evidence type="ECO:0000256" key="9">
    <source>
        <dbReference type="ARBA" id="ARBA00043990"/>
    </source>
</evidence>
<dbReference type="InterPro" id="IPR036005">
    <property type="entry name" value="Creatinase/aminopeptidase-like"/>
</dbReference>